<accession>A0A8H2XFZ0</accession>
<evidence type="ECO:0000256" key="1">
    <source>
        <dbReference type="ARBA" id="ARBA00022574"/>
    </source>
</evidence>
<evidence type="ECO:0000313" key="6">
    <source>
        <dbReference type="EMBL" id="CAE6426299.1"/>
    </source>
</evidence>
<evidence type="ECO:0000256" key="2">
    <source>
        <dbReference type="ARBA" id="ARBA00022737"/>
    </source>
</evidence>
<feature type="repeat" description="WD" evidence="3">
    <location>
        <begin position="1360"/>
        <end position="1396"/>
    </location>
</feature>
<proteinExistence type="predicted"/>
<dbReference type="SUPFAM" id="SSF50998">
    <property type="entry name" value="Quinoprotein alcohol dehydrogenase-like"/>
    <property type="match status" value="1"/>
</dbReference>
<dbReference type="InterPro" id="IPR056884">
    <property type="entry name" value="NPHP3-like_N"/>
</dbReference>
<sequence>MMPPFVTDRSASADIITDDEWKSYSITRAMTHVVPSQHPKAEKREPTAVEGAVQIRAASGTTGLDEDIANGAPLVNNAQATTQHTNLSSIGASEQAGGAPGVPIIAEPVDPSAVQLASGQEVPSQYDPTATDTKLKIAPNDPPESHTHETPTTTTDILVETEPNIAPLSSEHTLRSPGTSEPQPLLPTETLPDQVQKIRNTAWSGLQGSLRLLRDSSNVFPQLSSAVDSLISCLDRLEVAVQNRQDFEDLASELAALSESLRQHMSGPSSMLIPDSTVSGAIAIERQTMMIKERLACASEGGLHVASMNEEELVKHYRKIQSHFRQLQTNASMITWSITNEHLVYTRLDEGLNPVKQAAYDSSLSSQISRRGCTEGTRIGVLDGLDDWLYDPTSPSIYWMKGMAGTGKTTIASTFCERVERRKLLAASFFCTRTSAECRDVTRIVPTIAYQLARYSIPFQSALYNILGQNPDIGSKNVLKQFEQLLKEPLQQVKDAMPDNLVVVIDALDECDDRNGVELVLDILFRQAAHVPLKFLLTSRPEPEIYSKMATHAQSREVIHLHDIEKSLVRADIELYLTEEMGFMSPPASQTEIEQLVERAGTLFIYAATLVRCIQCGKRLADPHKRLRSVLGLTPESTKEHTQIDALYTAVLKSALNKDELEAYETEDRRVVLWTVLFAQEPISVKTIAELAEIDDPQSVMHALHPLRSVLHQSEETGLASTLHASFPGFMFSNERSGIYFYDVAEHSQLLARRCFLVMKDQLRFNICNLASSFVSDKEVEDIEERIKANISPTLAYACRYWTSHLALAPQASALLTFLDEFLCHRLLFWMEVLSLRGEMTMGIDGLFKAQQWLMHAEPSPSGLIIFLDDARSFLASFAYNLVSPSTPHIYISSLAFSSHSNSVYHHYHKRSRGLIQLQGSLVMLSDAAPLASWATGMKINSLALSPDGARILIGCDDSTVSILSAYEVSIYAGPLHGHTDSVISVAFSPDGGRVVSASPGHIRIWNAYNGTLINDLFKGLRGDIDSASFSPDGTLLVSSGYMVQVWNVYDGTPLLPESSCHSLIYCISFSPNGALIALPLTDHTIHLCGSRDGSLAAPPFKGHTGQVRCLAFTPDGSRLVSSAHDGTIRVWNTFDGSPVATSFGGSTTSAYSVAISPDGMRLAGGGQYGTCVWNINEGTLVAGPFLSCNNSSLSLAYFPDGTRVICGYSDGIIRVWNVRDGMSPPPPLPPQNAIVGIRSFIFCPDGVHLLSSGGPGVLRIWDTTDGSFATSPNKSAFFPTPFSTVSPDGSCIAGSSENDCLQIVDTVDGSLMAGPFTIQRDEISTFGFSRDDKAIIMGCFDGTINICDLRSGNTTFCSFRGHKKRVSSLTESPDCSLLASFSDYEMTLRVWNISSPALGLQLSSISIDPTPGHGYAAIHDGWTIREDGWAVNSSQHLLFWVPPDLASVWCSPYATLVVTKFGTLQVPKQKLFIGDPWAECYVPD</sequence>
<feature type="repeat" description="WD" evidence="3">
    <location>
        <begin position="1195"/>
        <end position="1222"/>
    </location>
</feature>
<gene>
    <name evidence="6" type="ORF">RDB_LOCUS57406</name>
</gene>
<keyword evidence="1 3" id="KW-0853">WD repeat</keyword>
<dbReference type="InterPro" id="IPR036322">
    <property type="entry name" value="WD40_repeat_dom_sf"/>
</dbReference>
<dbReference type="PROSITE" id="PS50294">
    <property type="entry name" value="WD_REPEATS_REGION"/>
    <property type="match status" value="1"/>
</dbReference>
<feature type="domain" description="NACHT" evidence="5">
    <location>
        <begin position="396"/>
        <end position="541"/>
    </location>
</feature>
<dbReference type="CDD" id="cd00200">
    <property type="entry name" value="WD40"/>
    <property type="match status" value="2"/>
</dbReference>
<dbReference type="PROSITE" id="PS50837">
    <property type="entry name" value="NACHT"/>
    <property type="match status" value="1"/>
</dbReference>
<dbReference type="Gene3D" id="2.130.10.10">
    <property type="entry name" value="YVTN repeat-like/Quinoprotein amine dehydrogenase"/>
    <property type="match status" value="3"/>
</dbReference>
<dbReference type="PROSITE" id="PS50082">
    <property type="entry name" value="WD_REPEATS_2"/>
    <property type="match status" value="5"/>
</dbReference>
<dbReference type="Gene3D" id="3.40.50.300">
    <property type="entry name" value="P-loop containing nucleotide triphosphate hydrolases"/>
    <property type="match status" value="1"/>
</dbReference>
<dbReference type="EMBL" id="CAJMWW010000080">
    <property type="protein sequence ID" value="CAE6426299.1"/>
    <property type="molecule type" value="Genomic_DNA"/>
</dbReference>
<comment type="caution">
    <text evidence="6">The sequence shown here is derived from an EMBL/GenBank/DDBJ whole genome shotgun (WGS) entry which is preliminary data.</text>
</comment>
<dbReference type="InterPro" id="IPR050349">
    <property type="entry name" value="WD_LIS1/nudF_dynein_reg"/>
</dbReference>
<feature type="repeat" description="WD" evidence="3">
    <location>
        <begin position="976"/>
        <end position="1016"/>
    </location>
</feature>
<dbReference type="Proteomes" id="UP000663841">
    <property type="component" value="Unassembled WGS sequence"/>
</dbReference>
<dbReference type="InterPro" id="IPR027417">
    <property type="entry name" value="P-loop_NTPase"/>
</dbReference>
<evidence type="ECO:0000313" key="7">
    <source>
        <dbReference type="Proteomes" id="UP000663841"/>
    </source>
</evidence>
<feature type="repeat" description="WD" evidence="3">
    <location>
        <begin position="1101"/>
        <end position="1142"/>
    </location>
</feature>
<dbReference type="SUPFAM" id="SSF50978">
    <property type="entry name" value="WD40 repeat-like"/>
    <property type="match status" value="2"/>
</dbReference>
<dbReference type="InterPro" id="IPR015943">
    <property type="entry name" value="WD40/YVTN_repeat-like_dom_sf"/>
</dbReference>
<keyword evidence="2" id="KW-0677">Repeat</keyword>
<dbReference type="Pfam" id="PF00400">
    <property type="entry name" value="WD40"/>
    <property type="match status" value="5"/>
</dbReference>
<organism evidence="6 7">
    <name type="scientific">Rhizoctonia solani</name>
    <dbReference type="NCBI Taxonomy" id="456999"/>
    <lineage>
        <taxon>Eukaryota</taxon>
        <taxon>Fungi</taxon>
        <taxon>Dikarya</taxon>
        <taxon>Basidiomycota</taxon>
        <taxon>Agaricomycotina</taxon>
        <taxon>Agaricomycetes</taxon>
        <taxon>Cantharellales</taxon>
        <taxon>Ceratobasidiaceae</taxon>
        <taxon>Rhizoctonia</taxon>
    </lineage>
</organism>
<feature type="region of interest" description="Disordered" evidence="4">
    <location>
        <begin position="120"/>
        <end position="156"/>
    </location>
</feature>
<dbReference type="InterPro" id="IPR001680">
    <property type="entry name" value="WD40_rpt"/>
</dbReference>
<dbReference type="Pfam" id="PF24883">
    <property type="entry name" value="NPHP3_N"/>
    <property type="match status" value="1"/>
</dbReference>
<evidence type="ECO:0000259" key="5">
    <source>
        <dbReference type="PROSITE" id="PS50837"/>
    </source>
</evidence>
<dbReference type="InterPro" id="IPR007111">
    <property type="entry name" value="NACHT_NTPase"/>
</dbReference>
<feature type="compositionally biased region" description="Polar residues" evidence="4">
    <location>
        <begin position="120"/>
        <end position="132"/>
    </location>
</feature>
<feature type="repeat" description="WD" evidence="3">
    <location>
        <begin position="1238"/>
        <end position="1272"/>
    </location>
</feature>
<dbReference type="InterPro" id="IPR011047">
    <property type="entry name" value="Quinoprotein_ADH-like_sf"/>
</dbReference>
<dbReference type="SMART" id="SM00320">
    <property type="entry name" value="WD40"/>
    <property type="match status" value="9"/>
</dbReference>
<dbReference type="PANTHER" id="PTHR44129">
    <property type="entry name" value="WD REPEAT-CONTAINING PROTEIN POP1"/>
    <property type="match status" value="1"/>
</dbReference>
<dbReference type="SUPFAM" id="SSF52540">
    <property type="entry name" value="P-loop containing nucleoside triphosphate hydrolases"/>
    <property type="match status" value="1"/>
</dbReference>
<evidence type="ECO:0000256" key="4">
    <source>
        <dbReference type="SAM" id="MobiDB-lite"/>
    </source>
</evidence>
<evidence type="ECO:0000256" key="3">
    <source>
        <dbReference type="PROSITE-ProRule" id="PRU00221"/>
    </source>
</evidence>
<name>A0A8H2XFZ0_9AGAM</name>
<protein>
    <recommendedName>
        <fullName evidence="5">NACHT domain-containing protein</fullName>
    </recommendedName>
</protein>
<reference evidence="6" key="1">
    <citation type="submission" date="2021-01" db="EMBL/GenBank/DDBJ databases">
        <authorList>
            <person name="Kaushik A."/>
        </authorList>
    </citation>
    <scope>NUCLEOTIDE SEQUENCE</scope>
    <source>
        <strain evidence="6">AG3-T5</strain>
    </source>
</reference>